<organism evidence="1 2">
    <name type="scientific">Eleginops maclovinus</name>
    <name type="common">Patagonian blennie</name>
    <name type="synonym">Eleginus maclovinus</name>
    <dbReference type="NCBI Taxonomy" id="56733"/>
    <lineage>
        <taxon>Eukaryota</taxon>
        <taxon>Metazoa</taxon>
        <taxon>Chordata</taxon>
        <taxon>Craniata</taxon>
        <taxon>Vertebrata</taxon>
        <taxon>Euteleostomi</taxon>
        <taxon>Actinopterygii</taxon>
        <taxon>Neopterygii</taxon>
        <taxon>Teleostei</taxon>
        <taxon>Neoteleostei</taxon>
        <taxon>Acanthomorphata</taxon>
        <taxon>Eupercaria</taxon>
        <taxon>Perciformes</taxon>
        <taxon>Notothenioidei</taxon>
        <taxon>Eleginopidae</taxon>
        <taxon>Eleginops</taxon>
    </lineage>
</organism>
<proteinExistence type="predicted"/>
<evidence type="ECO:0000313" key="1">
    <source>
        <dbReference type="EMBL" id="KAK5852528.1"/>
    </source>
</evidence>
<dbReference type="AlphaFoldDB" id="A0AAN7WVR3"/>
<evidence type="ECO:0000313" key="2">
    <source>
        <dbReference type="Proteomes" id="UP001346869"/>
    </source>
</evidence>
<comment type="caution">
    <text evidence="1">The sequence shown here is derived from an EMBL/GenBank/DDBJ whole genome shotgun (WGS) entry which is preliminary data.</text>
</comment>
<accession>A0AAN7WVR3</accession>
<dbReference type="Proteomes" id="UP001346869">
    <property type="component" value="Unassembled WGS sequence"/>
</dbReference>
<protein>
    <submittedName>
        <fullName evidence="1">Uncharacterized protein</fullName>
    </submittedName>
</protein>
<keyword evidence="2" id="KW-1185">Reference proteome</keyword>
<gene>
    <name evidence="1" type="ORF">PBY51_006381</name>
</gene>
<reference evidence="1 2" key="2">
    <citation type="journal article" date="2023" name="Mol. Biol. Evol.">
        <title>Genomics of Secondarily Temperate Adaptation in the Only Non-Antarctic Icefish.</title>
        <authorList>
            <person name="Rivera-Colon A.G."/>
            <person name="Rayamajhi N."/>
            <person name="Minhas B.F."/>
            <person name="Madrigal G."/>
            <person name="Bilyk K.T."/>
            <person name="Yoon V."/>
            <person name="Hune M."/>
            <person name="Gregory S."/>
            <person name="Cheng C.H.C."/>
            <person name="Catchen J.M."/>
        </authorList>
    </citation>
    <scope>NUCLEOTIDE SEQUENCE [LARGE SCALE GENOMIC DNA]</scope>
    <source>
        <strain evidence="1">JMC-PN-2008</strain>
    </source>
</reference>
<sequence length="121" mass="13176">MGAGLQLQPASTQVTLIENGPEENPLHYRWPESRPTITQTLPCFPNKEQSTSRTFLISPQNLSSYWSAADVSNCTDIDTIEVSCSVQLGVQREGNPTSYSCQALLLYYYISNQSVGGGGAV</sequence>
<name>A0AAN7WVR3_ELEMC</name>
<reference evidence="1 2" key="1">
    <citation type="journal article" date="2023" name="Genes (Basel)">
        <title>Chromosome-Level Genome Assembly and Circadian Gene Repertoire of the Patagonia Blennie Eleginops maclovinus-The Closest Ancestral Proxy of Antarctic Cryonotothenioids.</title>
        <authorList>
            <person name="Cheng C.C."/>
            <person name="Rivera-Colon A.G."/>
            <person name="Minhas B.F."/>
            <person name="Wilson L."/>
            <person name="Rayamajhi N."/>
            <person name="Vargas-Chacoff L."/>
            <person name="Catchen J.M."/>
        </authorList>
    </citation>
    <scope>NUCLEOTIDE SEQUENCE [LARGE SCALE GENOMIC DNA]</scope>
    <source>
        <strain evidence="1">JMC-PN-2008</strain>
    </source>
</reference>
<dbReference type="EMBL" id="JAUZQC010000020">
    <property type="protein sequence ID" value="KAK5852528.1"/>
    <property type="molecule type" value="Genomic_DNA"/>
</dbReference>